<gene>
    <name evidence="2" type="ORF">FH972_023076</name>
</gene>
<name>A0A5N6KUF2_9ROSI</name>
<protein>
    <submittedName>
        <fullName evidence="2">Uncharacterized protein</fullName>
    </submittedName>
</protein>
<feature type="compositionally biased region" description="Basic and acidic residues" evidence="1">
    <location>
        <begin position="141"/>
        <end position="154"/>
    </location>
</feature>
<feature type="region of interest" description="Disordered" evidence="1">
    <location>
        <begin position="104"/>
        <end position="154"/>
    </location>
</feature>
<reference evidence="2 3" key="1">
    <citation type="submission" date="2019-06" db="EMBL/GenBank/DDBJ databases">
        <title>A chromosomal-level reference genome of Carpinus fangiana (Coryloideae, Betulaceae).</title>
        <authorList>
            <person name="Yang X."/>
            <person name="Wang Z."/>
            <person name="Zhang L."/>
            <person name="Hao G."/>
            <person name="Liu J."/>
            <person name="Yang Y."/>
        </authorList>
    </citation>
    <scope>NUCLEOTIDE SEQUENCE [LARGE SCALE GENOMIC DNA]</scope>
    <source>
        <strain evidence="2">Cfa_2016G</strain>
        <tissue evidence="2">Leaf</tissue>
    </source>
</reference>
<organism evidence="2 3">
    <name type="scientific">Carpinus fangiana</name>
    <dbReference type="NCBI Taxonomy" id="176857"/>
    <lineage>
        <taxon>Eukaryota</taxon>
        <taxon>Viridiplantae</taxon>
        <taxon>Streptophyta</taxon>
        <taxon>Embryophyta</taxon>
        <taxon>Tracheophyta</taxon>
        <taxon>Spermatophyta</taxon>
        <taxon>Magnoliopsida</taxon>
        <taxon>eudicotyledons</taxon>
        <taxon>Gunneridae</taxon>
        <taxon>Pentapetalae</taxon>
        <taxon>rosids</taxon>
        <taxon>fabids</taxon>
        <taxon>Fagales</taxon>
        <taxon>Betulaceae</taxon>
        <taxon>Carpinus</taxon>
    </lineage>
</organism>
<evidence type="ECO:0000313" key="2">
    <source>
        <dbReference type="EMBL" id="KAB8346024.1"/>
    </source>
</evidence>
<evidence type="ECO:0000313" key="3">
    <source>
        <dbReference type="Proteomes" id="UP000327013"/>
    </source>
</evidence>
<keyword evidence="3" id="KW-1185">Reference proteome</keyword>
<proteinExistence type="predicted"/>
<dbReference type="AlphaFoldDB" id="A0A5N6KUF2"/>
<evidence type="ECO:0000256" key="1">
    <source>
        <dbReference type="SAM" id="MobiDB-lite"/>
    </source>
</evidence>
<accession>A0A5N6KUF2</accession>
<comment type="caution">
    <text evidence="2">The sequence shown here is derived from an EMBL/GenBank/DDBJ whole genome shotgun (WGS) entry which is preliminary data.</text>
</comment>
<sequence>MARCKAGTPLVVELEALVGLRALFATSTVEGFCCAGRRTEGRWGEELREECGEGARLGVLSASRAEREAAGLLLAAGPTWLEWVCRSPFVEGVSAGMVRHCRASKSRTSGGRKTMWRRERARTASWQKVGGADSRTAAGKVSRDGGGSRRMEKK</sequence>
<dbReference type="Proteomes" id="UP000327013">
    <property type="component" value="Unassembled WGS sequence"/>
</dbReference>
<dbReference type="EMBL" id="VIBQ01000013">
    <property type="protein sequence ID" value="KAB8346024.1"/>
    <property type="molecule type" value="Genomic_DNA"/>
</dbReference>